<proteinExistence type="predicted"/>
<sequence>MEEGITPLSQAGLQWVGAQTYGRGRWTVGVVSADLEPWRVERRYALHRRVPAEDVSRVMADLANKAESGRLRIPPRKRLRRQ</sequence>
<evidence type="ECO:0000313" key="2">
    <source>
        <dbReference type="Proteomes" id="UP001500350"/>
    </source>
</evidence>
<protein>
    <submittedName>
        <fullName evidence="1">Uncharacterized protein</fullName>
    </submittedName>
</protein>
<accession>A0ABN2DA72</accession>
<gene>
    <name evidence="1" type="ORF">GCM10009763_19290</name>
</gene>
<evidence type="ECO:0000313" key="1">
    <source>
        <dbReference type="EMBL" id="GAA1571619.1"/>
    </source>
</evidence>
<reference evidence="1 2" key="1">
    <citation type="journal article" date="2019" name="Int. J. Syst. Evol. Microbiol.">
        <title>The Global Catalogue of Microorganisms (GCM) 10K type strain sequencing project: providing services to taxonomists for standard genome sequencing and annotation.</title>
        <authorList>
            <consortium name="The Broad Institute Genomics Platform"/>
            <consortium name="The Broad Institute Genome Sequencing Center for Infectious Disease"/>
            <person name="Wu L."/>
            <person name="Ma J."/>
        </authorList>
    </citation>
    <scope>NUCLEOTIDE SEQUENCE [LARGE SCALE GENOMIC DNA]</scope>
    <source>
        <strain evidence="1 2">JCM 14589</strain>
    </source>
</reference>
<keyword evidence="2" id="KW-1185">Reference proteome</keyword>
<name>A0ABN2DA72_9MICO</name>
<comment type="caution">
    <text evidence="1">The sequence shown here is derived from an EMBL/GenBank/DDBJ whole genome shotgun (WGS) entry which is preliminary data.</text>
</comment>
<dbReference type="EMBL" id="BAAANW010000014">
    <property type="protein sequence ID" value="GAA1571619.1"/>
    <property type="molecule type" value="Genomic_DNA"/>
</dbReference>
<organism evidence="1 2">
    <name type="scientific">Dermacoccus profundi</name>
    <dbReference type="NCBI Taxonomy" id="322602"/>
    <lineage>
        <taxon>Bacteria</taxon>
        <taxon>Bacillati</taxon>
        <taxon>Actinomycetota</taxon>
        <taxon>Actinomycetes</taxon>
        <taxon>Micrococcales</taxon>
        <taxon>Dermacoccaceae</taxon>
        <taxon>Dermacoccus</taxon>
    </lineage>
</organism>
<dbReference type="Proteomes" id="UP001500350">
    <property type="component" value="Unassembled WGS sequence"/>
</dbReference>